<dbReference type="Gene3D" id="3.30.470.20">
    <property type="entry name" value="ATP-grasp fold, B domain"/>
    <property type="match status" value="1"/>
</dbReference>
<keyword evidence="4" id="KW-1185">Reference proteome</keyword>
<organism evidence="3 4">
    <name type="scientific">Paenibacillus xerothermodurans</name>
    <dbReference type="NCBI Taxonomy" id="1977292"/>
    <lineage>
        <taxon>Bacteria</taxon>
        <taxon>Bacillati</taxon>
        <taxon>Bacillota</taxon>
        <taxon>Bacilli</taxon>
        <taxon>Bacillales</taxon>
        <taxon>Paenibacillaceae</taxon>
        <taxon>Paenibacillus</taxon>
    </lineage>
</organism>
<dbReference type="GO" id="GO:0046872">
    <property type="term" value="F:metal ion binding"/>
    <property type="evidence" value="ECO:0007669"/>
    <property type="project" value="InterPro"/>
</dbReference>
<dbReference type="GO" id="GO:0005524">
    <property type="term" value="F:ATP binding"/>
    <property type="evidence" value="ECO:0007669"/>
    <property type="project" value="UniProtKB-UniRule"/>
</dbReference>
<reference evidence="3" key="1">
    <citation type="submission" date="2018-06" db="EMBL/GenBank/DDBJ databases">
        <title>Paenibacillus xerothermodurans sp. nov. an extremely dry heat resistant spore forming bacterium isolated from the soil of Cape Canaveral, Florida.</title>
        <authorList>
            <person name="Seuylemezian A."/>
            <person name="Kaur N."/>
            <person name="Patil P."/>
            <person name="Patil P."/>
            <person name="Mayilraj S."/>
            <person name="Vaishampayan P."/>
        </authorList>
    </citation>
    <scope>NUCLEOTIDE SEQUENCE [LARGE SCALE GENOMIC DNA]</scope>
    <source>
        <strain evidence="3">ATCC 27380</strain>
    </source>
</reference>
<accession>A0A2W1NBX9</accession>
<comment type="caution">
    <text evidence="3">The sequence shown here is derived from an EMBL/GenBank/DDBJ whole genome shotgun (WGS) entry which is preliminary data.</text>
</comment>
<evidence type="ECO:0000256" key="1">
    <source>
        <dbReference type="PROSITE-ProRule" id="PRU00409"/>
    </source>
</evidence>
<dbReference type="OrthoDB" id="7869153at2"/>
<proteinExistence type="predicted"/>
<sequence>MGGDPVLKASPRHSLGILTAHIEGQPPFLNRDFYRRLCVTGSKAGITVFVFTARSIDWAGGSVNGYAFDEERDRWIERRSALPRSVYDRCFCSNRAQYNEYRDTIRKLREHGRVLFLGHGLSCKYEVQRLLERDGRFAGHLPHTEPMHSVRTVAGWLRQRGEVLLKPRAGSHGRGVLLVQHRVRAAGGADAPEGTVNAGPAFTVRGRDARNRRVERGFADAPALLRWLHRFTAQRRYLLQQYLLLQTFAGDAYDVRSLVQKDGTGRWQVTGMAVRRGQDGSLTANLHGGGRVEPADEFLAAQFGASASNMIMTKLHELSMQIPEALERRHGRLVELGIDFGIDTQGRIWILEVNSKPGRSILTRLNDNKARMNGVLNPIRYARFLIRQSPEGILK</sequence>
<gene>
    <name evidence="3" type="ORF">CBW46_008905</name>
</gene>
<evidence type="ECO:0000313" key="3">
    <source>
        <dbReference type="EMBL" id="PZE21454.1"/>
    </source>
</evidence>
<dbReference type="AlphaFoldDB" id="A0A2W1NBX9"/>
<dbReference type="Pfam" id="PF14398">
    <property type="entry name" value="ATPgrasp_YheCD"/>
    <property type="match status" value="1"/>
</dbReference>
<keyword evidence="1" id="KW-0547">Nucleotide-binding</keyword>
<feature type="domain" description="ATP-grasp" evidence="2">
    <location>
        <begin position="128"/>
        <end position="386"/>
    </location>
</feature>
<dbReference type="PROSITE" id="PS50975">
    <property type="entry name" value="ATP_GRASP"/>
    <property type="match status" value="1"/>
</dbReference>
<dbReference type="EMBL" id="NHRJ02000003">
    <property type="protein sequence ID" value="PZE21454.1"/>
    <property type="molecule type" value="Genomic_DNA"/>
</dbReference>
<name>A0A2W1NBX9_PAEXE</name>
<keyword evidence="1" id="KW-0067">ATP-binding</keyword>
<dbReference type="Proteomes" id="UP000214746">
    <property type="component" value="Unassembled WGS sequence"/>
</dbReference>
<dbReference type="InterPro" id="IPR026838">
    <property type="entry name" value="YheC/D"/>
</dbReference>
<dbReference type="InterPro" id="IPR011761">
    <property type="entry name" value="ATP-grasp"/>
</dbReference>
<dbReference type="SUPFAM" id="SSF56059">
    <property type="entry name" value="Glutathione synthetase ATP-binding domain-like"/>
    <property type="match status" value="1"/>
</dbReference>
<evidence type="ECO:0000313" key="4">
    <source>
        <dbReference type="Proteomes" id="UP000214746"/>
    </source>
</evidence>
<protein>
    <submittedName>
        <fullName evidence="3">YheC/YheD family protein</fullName>
    </submittedName>
</protein>
<evidence type="ECO:0000259" key="2">
    <source>
        <dbReference type="PROSITE" id="PS50975"/>
    </source>
</evidence>